<dbReference type="EMBL" id="BQXU01000066">
    <property type="protein sequence ID" value="GKT52387.1"/>
    <property type="molecule type" value="Genomic_DNA"/>
</dbReference>
<feature type="compositionally biased region" description="Basic and acidic residues" evidence="1">
    <location>
        <begin position="140"/>
        <end position="161"/>
    </location>
</feature>
<dbReference type="AlphaFoldDB" id="A0AA37PHM9"/>
<keyword evidence="3" id="KW-1185">Reference proteome</keyword>
<dbReference type="Proteomes" id="UP001055115">
    <property type="component" value="Unassembled WGS sequence"/>
</dbReference>
<gene>
    <name evidence="2" type="ORF">ColSpa_12568</name>
</gene>
<name>A0AA37PHM9_9PEZI</name>
<dbReference type="RefSeq" id="XP_049134737.1">
    <property type="nucleotide sequence ID" value="XM_049278780.1"/>
</dbReference>
<comment type="caution">
    <text evidence="2">The sequence shown here is derived from an EMBL/GenBank/DDBJ whole genome shotgun (WGS) entry which is preliminary data.</text>
</comment>
<evidence type="ECO:0000313" key="3">
    <source>
        <dbReference type="Proteomes" id="UP001055115"/>
    </source>
</evidence>
<accession>A0AA37PHM9</accession>
<protein>
    <submittedName>
        <fullName evidence="2">Uncharacterized protein</fullName>
    </submittedName>
</protein>
<proteinExistence type="predicted"/>
<sequence length="221" mass="25610">MTTFRDTSIVAGANRFLDNRLRIVWTTHHNACFLVIIFKSSKSKARLEEVPLYLSSWWALRAYCRSLATKQSRIDIWMADYYRNERWAYAANYRKAIEKEEDVTKGKKGTDHDNTDDILRAAREERSQLLGGSVKNPGKRAHEDGEVDEHNRHLSKRRELDQTQRNVMMLSPGETRLASHQARPTNNDDNEVGNHAKEADDWCREVMDKINLDDLSSTMQG</sequence>
<evidence type="ECO:0000313" key="2">
    <source>
        <dbReference type="EMBL" id="GKT52387.1"/>
    </source>
</evidence>
<dbReference type="GeneID" id="73333370"/>
<organism evidence="2 3">
    <name type="scientific">Colletotrichum spaethianum</name>
    <dbReference type="NCBI Taxonomy" id="700344"/>
    <lineage>
        <taxon>Eukaryota</taxon>
        <taxon>Fungi</taxon>
        <taxon>Dikarya</taxon>
        <taxon>Ascomycota</taxon>
        <taxon>Pezizomycotina</taxon>
        <taxon>Sordariomycetes</taxon>
        <taxon>Hypocreomycetidae</taxon>
        <taxon>Glomerellales</taxon>
        <taxon>Glomerellaceae</taxon>
        <taxon>Colletotrichum</taxon>
        <taxon>Colletotrichum spaethianum species complex</taxon>
    </lineage>
</organism>
<feature type="region of interest" description="Disordered" evidence="1">
    <location>
        <begin position="126"/>
        <end position="161"/>
    </location>
</feature>
<reference evidence="2 3" key="1">
    <citation type="submission" date="2022-03" db="EMBL/GenBank/DDBJ databases">
        <title>Genome data of Colletotrichum spp.</title>
        <authorList>
            <person name="Utami Y.D."/>
            <person name="Hiruma K."/>
        </authorList>
    </citation>
    <scope>NUCLEOTIDE SEQUENCE [LARGE SCALE GENOMIC DNA]</scope>
    <source>
        <strain evidence="2 3">MAFF 239500</strain>
    </source>
</reference>
<evidence type="ECO:0000256" key="1">
    <source>
        <dbReference type="SAM" id="MobiDB-lite"/>
    </source>
</evidence>